<dbReference type="GO" id="GO:0022857">
    <property type="term" value="F:transmembrane transporter activity"/>
    <property type="evidence" value="ECO:0007669"/>
    <property type="project" value="InterPro"/>
</dbReference>
<evidence type="ECO:0000313" key="9">
    <source>
        <dbReference type="Proteomes" id="UP000306628"/>
    </source>
</evidence>
<dbReference type="PROSITE" id="PS50850">
    <property type="entry name" value="MFS"/>
    <property type="match status" value="1"/>
</dbReference>
<dbReference type="AlphaFoldDB" id="A0A5S4H003"/>
<dbReference type="InterPro" id="IPR050189">
    <property type="entry name" value="MFS_Efflux_Transporters"/>
</dbReference>
<evidence type="ECO:0000259" key="7">
    <source>
        <dbReference type="PROSITE" id="PS50850"/>
    </source>
</evidence>
<sequence>MLGAFTFNTTENLPIGLLALISADLRVSPPAVGHLVSGYGLTVAIVSLPVALLTRGIARRYLLSGLLAVLVLASLASTLVTSYEVLLAARVATAAAQALFWAVMGPVAVGLFPPRMRGRVIGVLSVGGSLASVLGVPAGAWLGRHSGWQAPFLGLGGLALVSLVIVAGLLPASRPEEGHAARGLAPDARRFAVVLATTVLSATGAFAGFTYVVTFLAEVSGMSGNSVSALLLVFGIAGVAAVTLTGPLLDRFPLATLALPVAGQAVALLALSAAGDVQAFLAGGVLTVAALALLPRLRSRAELSETDQQNRFGQSLI</sequence>
<dbReference type="PANTHER" id="PTHR43124:SF4">
    <property type="entry name" value="SUGAR EFFLUX TRANSPORTER"/>
    <property type="match status" value="1"/>
</dbReference>
<feature type="transmembrane region" description="Helical" evidence="6">
    <location>
        <begin position="277"/>
        <end position="294"/>
    </location>
</feature>
<dbReference type="InterPro" id="IPR036259">
    <property type="entry name" value="MFS_trans_sf"/>
</dbReference>
<reference evidence="8 9" key="1">
    <citation type="submission" date="2019-05" db="EMBL/GenBank/DDBJ databases">
        <title>Draft genome sequence of Nonomuraea zeae DSM 100528.</title>
        <authorList>
            <person name="Saricaoglu S."/>
            <person name="Isik K."/>
        </authorList>
    </citation>
    <scope>NUCLEOTIDE SEQUENCE [LARGE SCALE GENOMIC DNA]</scope>
    <source>
        <strain evidence="8 9">DSM 100528</strain>
    </source>
</reference>
<feature type="domain" description="Major facilitator superfamily (MFS) profile" evidence="7">
    <location>
        <begin position="1"/>
        <end position="317"/>
    </location>
</feature>
<feature type="transmembrane region" description="Helical" evidence="6">
    <location>
        <begin position="252"/>
        <end position="271"/>
    </location>
</feature>
<evidence type="ECO:0000313" key="8">
    <source>
        <dbReference type="EMBL" id="TMR32100.1"/>
    </source>
</evidence>
<accession>A0A5S4H003</accession>
<dbReference type="Proteomes" id="UP000306628">
    <property type="component" value="Unassembled WGS sequence"/>
</dbReference>
<feature type="transmembrane region" description="Helical" evidence="6">
    <location>
        <begin position="148"/>
        <end position="170"/>
    </location>
</feature>
<dbReference type="Gene3D" id="1.20.1250.20">
    <property type="entry name" value="MFS general substrate transporter like domains"/>
    <property type="match status" value="1"/>
</dbReference>
<dbReference type="EMBL" id="VCKX01000074">
    <property type="protein sequence ID" value="TMR32100.1"/>
    <property type="molecule type" value="Genomic_DNA"/>
</dbReference>
<feature type="transmembrane region" description="Helical" evidence="6">
    <location>
        <begin position="31"/>
        <end position="54"/>
    </location>
</feature>
<feature type="transmembrane region" description="Helical" evidence="6">
    <location>
        <begin position="87"/>
        <end position="113"/>
    </location>
</feature>
<evidence type="ECO:0000256" key="6">
    <source>
        <dbReference type="SAM" id="Phobius"/>
    </source>
</evidence>
<dbReference type="PANTHER" id="PTHR43124">
    <property type="entry name" value="PURINE EFFLUX PUMP PBUE"/>
    <property type="match status" value="1"/>
</dbReference>
<evidence type="ECO:0000256" key="2">
    <source>
        <dbReference type="ARBA" id="ARBA00022475"/>
    </source>
</evidence>
<feature type="transmembrane region" description="Helical" evidence="6">
    <location>
        <begin position="226"/>
        <end position="245"/>
    </location>
</feature>
<name>A0A5S4H003_9ACTN</name>
<feature type="transmembrane region" description="Helical" evidence="6">
    <location>
        <begin position="191"/>
        <end position="214"/>
    </location>
</feature>
<dbReference type="OrthoDB" id="4335859at2"/>
<protein>
    <submittedName>
        <fullName evidence="8">MFS transporter</fullName>
    </submittedName>
</protein>
<feature type="transmembrane region" description="Helical" evidence="6">
    <location>
        <begin position="61"/>
        <end position="81"/>
    </location>
</feature>
<keyword evidence="3 6" id="KW-0812">Transmembrane</keyword>
<organism evidence="8 9">
    <name type="scientific">Nonomuraea zeae</name>
    <dbReference type="NCBI Taxonomy" id="1642303"/>
    <lineage>
        <taxon>Bacteria</taxon>
        <taxon>Bacillati</taxon>
        <taxon>Actinomycetota</taxon>
        <taxon>Actinomycetes</taxon>
        <taxon>Streptosporangiales</taxon>
        <taxon>Streptosporangiaceae</taxon>
        <taxon>Nonomuraea</taxon>
    </lineage>
</organism>
<proteinExistence type="predicted"/>
<gene>
    <name evidence="8" type="ORF">ETD85_23905</name>
</gene>
<comment type="subcellular location">
    <subcellularLocation>
        <location evidence="1">Cell membrane</location>
        <topology evidence="1">Multi-pass membrane protein</topology>
    </subcellularLocation>
</comment>
<feature type="transmembrane region" description="Helical" evidence="6">
    <location>
        <begin position="120"/>
        <end position="142"/>
    </location>
</feature>
<keyword evidence="5 6" id="KW-0472">Membrane</keyword>
<dbReference type="Pfam" id="PF07690">
    <property type="entry name" value="MFS_1"/>
    <property type="match status" value="1"/>
</dbReference>
<comment type="caution">
    <text evidence="8">The sequence shown here is derived from an EMBL/GenBank/DDBJ whole genome shotgun (WGS) entry which is preliminary data.</text>
</comment>
<dbReference type="InterPro" id="IPR020846">
    <property type="entry name" value="MFS_dom"/>
</dbReference>
<evidence type="ECO:0000256" key="3">
    <source>
        <dbReference type="ARBA" id="ARBA00022692"/>
    </source>
</evidence>
<evidence type="ECO:0000256" key="1">
    <source>
        <dbReference type="ARBA" id="ARBA00004651"/>
    </source>
</evidence>
<keyword evidence="4 6" id="KW-1133">Transmembrane helix</keyword>
<keyword evidence="2" id="KW-1003">Cell membrane</keyword>
<dbReference type="SUPFAM" id="SSF103473">
    <property type="entry name" value="MFS general substrate transporter"/>
    <property type="match status" value="1"/>
</dbReference>
<dbReference type="InterPro" id="IPR011701">
    <property type="entry name" value="MFS"/>
</dbReference>
<evidence type="ECO:0000256" key="4">
    <source>
        <dbReference type="ARBA" id="ARBA00022989"/>
    </source>
</evidence>
<dbReference type="GO" id="GO:0005886">
    <property type="term" value="C:plasma membrane"/>
    <property type="evidence" value="ECO:0007669"/>
    <property type="project" value="UniProtKB-SubCell"/>
</dbReference>
<evidence type="ECO:0000256" key="5">
    <source>
        <dbReference type="ARBA" id="ARBA00023136"/>
    </source>
</evidence>
<keyword evidence="9" id="KW-1185">Reference proteome</keyword>